<dbReference type="Proteomes" id="UP001419268">
    <property type="component" value="Unassembled WGS sequence"/>
</dbReference>
<feature type="domain" description="F-box" evidence="1">
    <location>
        <begin position="29"/>
        <end position="76"/>
    </location>
</feature>
<dbReference type="Pfam" id="PF12937">
    <property type="entry name" value="F-box-like"/>
    <property type="match status" value="1"/>
</dbReference>
<dbReference type="EMBL" id="JBBNAG010000009">
    <property type="protein sequence ID" value="KAK9104896.1"/>
    <property type="molecule type" value="Genomic_DNA"/>
</dbReference>
<name>A0AAP0I1M4_9MAGN</name>
<dbReference type="InterPro" id="IPR001810">
    <property type="entry name" value="F-box_dom"/>
</dbReference>
<protein>
    <recommendedName>
        <fullName evidence="1">F-box domain-containing protein</fullName>
    </recommendedName>
</protein>
<dbReference type="CDD" id="cd09917">
    <property type="entry name" value="F-box_SF"/>
    <property type="match status" value="1"/>
</dbReference>
<dbReference type="SMART" id="SM00256">
    <property type="entry name" value="FBOX"/>
    <property type="match status" value="1"/>
</dbReference>
<dbReference type="AlphaFoldDB" id="A0AAP0I1M4"/>
<reference evidence="2 3" key="1">
    <citation type="submission" date="2024-01" db="EMBL/GenBank/DDBJ databases">
        <title>Genome assemblies of Stephania.</title>
        <authorList>
            <person name="Yang L."/>
        </authorList>
    </citation>
    <scope>NUCLEOTIDE SEQUENCE [LARGE SCALE GENOMIC DNA]</scope>
    <source>
        <strain evidence="2">JXDWG</strain>
        <tissue evidence="2">Leaf</tissue>
    </source>
</reference>
<accession>A0AAP0I1M4</accession>
<evidence type="ECO:0000313" key="3">
    <source>
        <dbReference type="Proteomes" id="UP001419268"/>
    </source>
</evidence>
<dbReference type="SUPFAM" id="SSF81383">
    <property type="entry name" value="F-box domain"/>
    <property type="match status" value="1"/>
</dbReference>
<dbReference type="InterPro" id="IPR036047">
    <property type="entry name" value="F-box-like_dom_sf"/>
</dbReference>
<keyword evidence="3" id="KW-1185">Reference proteome</keyword>
<organism evidence="2 3">
    <name type="scientific">Stephania cephalantha</name>
    <dbReference type="NCBI Taxonomy" id="152367"/>
    <lineage>
        <taxon>Eukaryota</taxon>
        <taxon>Viridiplantae</taxon>
        <taxon>Streptophyta</taxon>
        <taxon>Embryophyta</taxon>
        <taxon>Tracheophyta</taxon>
        <taxon>Spermatophyta</taxon>
        <taxon>Magnoliopsida</taxon>
        <taxon>Ranunculales</taxon>
        <taxon>Menispermaceae</taxon>
        <taxon>Menispermoideae</taxon>
        <taxon>Cissampelideae</taxon>
        <taxon>Stephania</taxon>
    </lineage>
</organism>
<gene>
    <name evidence="2" type="ORF">Scep_021740</name>
</gene>
<evidence type="ECO:0000313" key="2">
    <source>
        <dbReference type="EMBL" id="KAK9104896.1"/>
    </source>
</evidence>
<dbReference type="PROSITE" id="PS50181">
    <property type="entry name" value="FBOX"/>
    <property type="match status" value="1"/>
</dbReference>
<dbReference type="Gene3D" id="1.20.1280.50">
    <property type="match status" value="1"/>
</dbReference>
<proteinExistence type="predicted"/>
<sequence>MRERREDGQVSINETLIEASEESNKISLQHAVLNLPTELVSRIFSQLDCVDLIHCSLVCKQWYLNSSELREGWKNEYIEACDIFGPRIKKETHPPSTTCSIRGYSSYVYV</sequence>
<evidence type="ECO:0000259" key="1">
    <source>
        <dbReference type="PROSITE" id="PS50181"/>
    </source>
</evidence>
<comment type="caution">
    <text evidence="2">The sequence shown here is derived from an EMBL/GenBank/DDBJ whole genome shotgun (WGS) entry which is preliminary data.</text>
</comment>